<dbReference type="OrthoDB" id="5373857at2759"/>
<evidence type="ECO:0000313" key="3">
    <source>
        <dbReference type="Proteomes" id="UP000054302"/>
    </source>
</evidence>
<reference evidence="2 3" key="1">
    <citation type="submission" date="2015-01" db="EMBL/GenBank/DDBJ databases">
        <title>The Genome Sequence of Exophiala mesophila CBS40295.</title>
        <authorList>
            <consortium name="The Broad Institute Genomics Platform"/>
            <person name="Cuomo C."/>
            <person name="de Hoog S."/>
            <person name="Gorbushina A."/>
            <person name="Stielow B."/>
            <person name="Teixiera M."/>
            <person name="Abouelleil A."/>
            <person name="Chapman S.B."/>
            <person name="Priest M."/>
            <person name="Young S.K."/>
            <person name="Wortman J."/>
            <person name="Nusbaum C."/>
            <person name="Birren B."/>
        </authorList>
    </citation>
    <scope>NUCLEOTIDE SEQUENCE [LARGE SCALE GENOMIC DNA]</scope>
    <source>
        <strain evidence="2 3">CBS 40295</strain>
    </source>
</reference>
<evidence type="ECO:0000313" key="2">
    <source>
        <dbReference type="EMBL" id="KIV94277.1"/>
    </source>
</evidence>
<keyword evidence="3" id="KW-1185">Reference proteome</keyword>
<dbReference type="GeneID" id="27319904"/>
<proteinExistence type="predicted"/>
<feature type="compositionally biased region" description="Pro residues" evidence="1">
    <location>
        <begin position="1"/>
        <end position="11"/>
    </location>
</feature>
<protein>
    <submittedName>
        <fullName evidence="2">Uncharacterized protein</fullName>
    </submittedName>
</protein>
<dbReference type="VEuPathDB" id="FungiDB:PV10_02059"/>
<dbReference type="AlphaFoldDB" id="A0A0D1ZI19"/>
<organism evidence="2 3">
    <name type="scientific">Exophiala mesophila</name>
    <name type="common">Black yeast-like fungus</name>
    <dbReference type="NCBI Taxonomy" id="212818"/>
    <lineage>
        <taxon>Eukaryota</taxon>
        <taxon>Fungi</taxon>
        <taxon>Dikarya</taxon>
        <taxon>Ascomycota</taxon>
        <taxon>Pezizomycotina</taxon>
        <taxon>Eurotiomycetes</taxon>
        <taxon>Chaetothyriomycetidae</taxon>
        <taxon>Chaetothyriales</taxon>
        <taxon>Herpotrichiellaceae</taxon>
        <taxon>Exophiala</taxon>
    </lineage>
</organism>
<dbReference type="HOGENOM" id="CLU_152060_0_0_1"/>
<sequence>MSAGPAPPNPGTPRKAPGASSGGGRFGRRFALGGIAAAIVYAMLPARAPRPPGTPSTTFKTPGVENVENAYANGGATTTHTKAYGGSIQGQKGAAGLREKSGTNTPAGFAHEGMGEEQRPVQPTKVGEAWNEFKYGSVKGK</sequence>
<evidence type="ECO:0000256" key="1">
    <source>
        <dbReference type="SAM" id="MobiDB-lite"/>
    </source>
</evidence>
<name>A0A0D1ZI19_EXOME</name>
<dbReference type="EMBL" id="KN847521">
    <property type="protein sequence ID" value="KIV94277.1"/>
    <property type="molecule type" value="Genomic_DNA"/>
</dbReference>
<gene>
    <name evidence="2" type="ORF">PV10_02059</name>
</gene>
<dbReference type="Proteomes" id="UP000054302">
    <property type="component" value="Unassembled WGS sequence"/>
</dbReference>
<accession>A0A0D1ZI19</accession>
<dbReference type="RefSeq" id="XP_016225851.1">
    <property type="nucleotide sequence ID" value="XM_016366333.1"/>
</dbReference>
<feature type="region of interest" description="Disordered" evidence="1">
    <location>
        <begin position="1"/>
        <end position="27"/>
    </location>
</feature>
<feature type="region of interest" description="Disordered" evidence="1">
    <location>
        <begin position="72"/>
        <end position="124"/>
    </location>
</feature>
<dbReference type="OMA" id="QNVENAY"/>